<dbReference type="Proteomes" id="UP001469553">
    <property type="component" value="Unassembled WGS sequence"/>
</dbReference>
<accession>A0ABV0Y9S7</accession>
<feature type="region of interest" description="Disordered" evidence="1">
    <location>
        <begin position="166"/>
        <end position="254"/>
    </location>
</feature>
<protein>
    <submittedName>
        <fullName evidence="4">Uncharacterized protein</fullName>
    </submittedName>
</protein>
<feature type="transmembrane region" description="Helical" evidence="2">
    <location>
        <begin position="96"/>
        <end position="120"/>
    </location>
</feature>
<evidence type="ECO:0000256" key="2">
    <source>
        <dbReference type="SAM" id="Phobius"/>
    </source>
</evidence>
<keyword evidence="2" id="KW-0812">Transmembrane</keyword>
<keyword evidence="3" id="KW-0732">Signal</keyword>
<keyword evidence="5" id="KW-1185">Reference proteome</keyword>
<organism evidence="4 5">
    <name type="scientific">Ameca splendens</name>
    <dbReference type="NCBI Taxonomy" id="208324"/>
    <lineage>
        <taxon>Eukaryota</taxon>
        <taxon>Metazoa</taxon>
        <taxon>Chordata</taxon>
        <taxon>Craniata</taxon>
        <taxon>Vertebrata</taxon>
        <taxon>Euteleostomi</taxon>
        <taxon>Actinopterygii</taxon>
        <taxon>Neopterygii</taxon>
        <taxon>Teleostei</taxon>
        <taxon>Neoteleostei</taxon>
        <taxon>Acanthomorphata</taxon>
        <taxon>Ovalentaria</taxon>
        <taxon>Atherinomorphae</taxon>
        <taxon>Cyprinodontiformes</taxon>
        <taxon>Goodeidae</taxon>
        <taxon>Ameca</taxon>
    </lineage>
</organism>
<keyword evidence="2" id="KW-1133">Transmembrane helix</keyword>
<dbReference type="EMBL" id="JAHRIP010028354">
    <property type="protein sequence ID" value="MEQ2290456.1"/>
    <property type="molecule type" value="Genomic_DNA"/>
</dbReference>
<evidence type="ECO:0000313" key="5">
    <source>
        <dbReference type="Proteomes" id="UP001469553"/>
    </source>
</evidence>
<reference evidence="4 5" key="1">
    <citation type="submission" date="2021-06" db="EMBL/GenBank/DDBJ databases">
        <authorList>
            <person name="Palmer J.M."/>
        </authorList>
    </citation>
    <scope>NUCLEOTIDE SEQUENCE [LARGE SCALE GENOMIC DNA]</scope>
    <source>
        <strain evidence="4 5">AS_MEX2019</strain>
        <tissue evidence="4">Muscle</tissue>
    </source>
</reference>
<evidence type="ECO:0000256" key="3">
    <source>
        <dbReference type="SAM" id="SignalP"/>
    </source>
</evidence>
<evidence type="ECO:0000256" key="1">
    <source>
        <dbReference type="SAM" id="MobiDB-lite"/>
    </source>
</evidence>
<evidence type="ECO:0000313" key="4">
    <source>
        <dbReference type="EMBL" id="MEQ2290456.1"/>
    </source>
</evidence>
<proteinExistence type="predicted"/>
<feature type="compositionally biased region" description="Polar residues" evidence="1">
    <location>
        <begin position="166"/>
        <end position="180"/>
    </location>
</feature>
<feature type="compositionally biased region" description="Basic and acidic residues" evidence="1">
    <location>
        <begin position="181"/>
        <end position="209"/>
    </location>
</feature>
<name>A0ABV0Y9S7_9TELE</name>
<gene>
    <name evidence="4" type="ORF">AMECASPLE_003507</name>
</gene>
<comment type="caution">
    <text evidence="4">The sequence shown here is derived from an EMBL/GenBank/DDBJ whole genome shotgun (WGS) entry which is preliminary data.</text>
</comment>
<keyword evidence="2" id="KW-0472">Membrane</keyword>
<sequence>MNGLLCCAEILAMLLFIPWSVCETTDSATPELTVTDSQVSNTSAGSFSNHQTTIATSSPSVGKTALPPTTCQCVQTNPATTTSPWSVSYLKHHCPMMLISCGTLILACTILLISTLMLAWKVCQLRRCVRMLGGKGTLVSNSEYWMGMDKKNKAESQPEAKENSFLLTENNQTNQEIDNNTTKEDGGKVGEDGQNGEEKKVGDGQETKEAATLAATEESSPSSKPVEEATSSENTTAPPPLSSSEDTEEPKKEP</sequence>
<feature type="signal peptide" evidence="3">
    <location>
        <begin position="1"/>
        <end position="22"/>
    </location>
</feature>
<feature type="chain" id="PRO_5046986152" evidence="3">
    <location>
        <begin position="23"/>
        <end position="254"/>
    </location>
</feature>
<feature type="compositionally biased region" description="Low complexity" evidence="1">
    <location>
        <begin position="210"/>
        <end position="224"/>
    </location>
</feature>